<sequence>MLKKSMYDSWKSLMELYIENREKGRMILDSVQNGPLGLPPDVQAIVNHHKVSKEIWDRVKLLMQGKSYAGTGNKGNATSFGGNNARGQARVVKFYNCQGERHMARQCTQFKRPRNAAWFKDKAMLAEALESGQILDEEQLAFLADPCILDGSSDGQSFKLWFRCYLGDFGKYFVPQQELSAEQAFWLQTSNPNTKQSDISPVRIKAPNELPKARLVVKGYQKEEGIYFEESFAHVSRIEAICIFITNAATKNMTIYQMDVTMAFLNGELCEVVYVSQPEGFVDQDKPNHMYKLKRALCGLKQALRACDPVDTPMVDKSKLDEDLQGKPVDLTHYRGMIRHLYKSFAMRKIQLLGQKAGYEKHVSCNTKESDRGR</sequence>
<proteinExistence type="predicted"/>
<gene>
    <name evidence="2" type="ORF">Tci_004655</name>
</gene>
<feature type="domain" description="Reverse transcriptase Ty1/copia-type" evidence="1">
    <location>
        <begin position="212"/>
        <end position="306"/>
    </location>
</feature>
<dbReference type="InterPro" id="IPR013103">
    <property type="entry name" value="RVT_2"/>
</dbReference>
<dbReference type="EMBL" id="BKCJ010000380">
    <property type="protein sequence ID" value="GEU32677.1"/>
    <property type="molecule type" value="Genomic_DNA"/>
</dbReference>
<organism evidence="2">
    <name type="scientific">Tanacetum cinerariifolium</name>
    <name type="common">Dalmatian daisy</name>
    <name type="synonym">Chrysanthemum cinerariifolium</name>
    <dbReference type="NCBI Taxonomy" id="118510"/>
    <lineage>
        <taxon>Eukaryota</taxon>
        <taxon>Viridiplantae</taxon>
        <taxon>Streptophyta</taxon>
        <taxon>Embryophyta</taxon>
        <taxon>Tracheophyta</taxon>
        <taxon>Spermatophyta</taxon>
        <taxon>Magnoliopsida</taxon>
        <taxon>eudicotyledons</taxon>
        <taxon>Gunneridae</taxon>
        <taxon>Pentapetalae</taxon>
        <taxon>asterids</taxon>
        <taxon>campanulids</taxon>
        <taxon>Asterales</taxon>
        <taxon>Asteraceae</taxon>
        <taxon>Asteroideae</taxon>
        <taxon>Anthemideae</taxon>
        <taxon>Anthemidinae</taxon>
        <taxon>Tanacetum</taxon>
    </lineage>
</organism>
<protein>
    <submittedName>
        <fullName evidence="2">Retrovirus-related Pol polyprotein from transposon TNT 1-94</fullName>
    </submittedName>
</protein>
<name>A0A6L2J7Y7_TANCI</name>
<comment type="caution">
    <text evidence="2">The sequence shown here is derived from an EMBL/GenBank/DDBJ whole genome shotgun (WGS) entry which is preliminary data.</text>
</comment>
<dbReference type="AlphaFoldDB" id="A0A6L2J7Y7"/>
<reference evidence="2" key="1">
    <citation type="journal article" date="2019" name="Sci. Rep.">
        <title>Draft genome of Tanacetum cinerariifolium, the natural source of mosquito coil.</title>
        <authorList>
            <person name="Yamashiro T."/>
            <person name="Shiraishi A."/>
            <person name="Satake H."/>
            <person name="Nakayama K."/>
        </authorList>
    </citation>
    <scope>NUCLEOTIDE SEQUENCE</scope>
</reference>
<evidence type="ECO:0000259" key="1">
    <source>
        <dbReference type="Pfam" id="PF07727"/>
    </source>
</evidence>
<dbReference type="Pfam" id="PF07727">
    <property type="entry name" value="RVT_2"/>
    <property type="match status" value="1"/>
</dbReference>
<evidence type="ECO:0000313" key="2">
    <source>
        <dbReference type="EMBL" id="GEU32677.1"/>
    </source>
</evidence>
<accession>A0A6L2J7Y7</accession>